<keyword evidence="11" id="KW-1185">Reference proteome</keyword>
<protein>
    <recommendedName>
        <fullName evidence="4 7">Signal peptidase I</fullName>
        <ecNumber evidence="4 7">3.4.21.89</ecNumber>
    </recommendedName>
</protein>
<keyword evidence="7" id="KW-1133">Transmembrane helix</keyword>
<proteinExistence type="inferred from homology"/>
<dbReference type="OrthoDB" id="9815782at2"/>
<keyword evidence="7" id="KW-0472">Membrane</keyword>
<evidence type="ECO:0000256" key="2">
    <source>
        <dbReference type="ARBA" id="ARBA00004401"/>
    </source>
</evidence>
<dbReference type="EMBL" id="RKRA01000001">
    <property type="protein sequence ID" value="RPF27138.1"/>
    <property type="molecule type" value="Genomic_DNA"/>
</dbReference>
<reference evidence="10 11" key="1">
    <citation type="submission" date="2018-11" db="EMBL/GenBank/DDBJ databases">
        <title>Sequencing the genomes of 1000 actinobacteria strains.</title>
        <authorList>
            <person name="Klenk H.-P."/>
        </authorList>
    </citation>
    <scope>NUCLEOTIDE SEQUENCE [LARGE SCALE GENOMIC DNA]</scope>
    <source>
        <strain evidence="10 11">DSM 14418</strain>
    </source>
</reference>
<feature type="compositionally biased region" description="Low complexity" evidence="8">
    <location>
        <begin position="8"/>
        <end position="20"/>
    </location>
</feature>
<evidence type="ECO:0000256" key="4">
    <source>
        <dbReference type="ARBA" id="ARBA00013208"/>
    </source>
</evidence>
<evidence type="ECO:0000259" key="9">
    <source>
        <dbReference type="Pfam" id="PF10502"/>
    </source>
</evidence>
<evidence type="ECO:0000256" key="5">
    <source>
        <dbReference type="ARBA" id="ARBA00022801"/>
    </source>
</evidence>
<sequence>MHAQPLTGAGPAPAGPARPAGPGARRGLLVTVVVVVGTALLLRVFVVGWYPVLSDSMAPTVASGDHVVVDRVTWRLGGPDRGDLVTFVSPEDGTALLKRVVAVGGDEVRIDDALLVVNGAVVDEPYVDHARIDATYFGPVRVPAGHVFVLGDNRFGSIDSRVFGPVDLEDVTGRVVHTLG</sequence>
<dbReference type="Proteomes" id="UP000280726">
    <property type="component" value="Unassembled WGS sequence"/>
</dbReference>
<feature type="active site" evidence="6">
    <location>
        <position position="56"/>
    </location>
</feature>
<dbReference type="EC" id="3.4.21.89" evidence="4 7"/>
<accession>A0A3N4ZN50</accession>
<dbReference type="InterPro" id="IPR036286">
    <property type="entry name" value="LexA/Signal_pep-like_sf"/>
</dbReference>
<dbReference type="PANTHER" id="PTHR43390">
    <property type="entry name" value="SIGNAL PEPTIDASE I"/>
    <property type="match status" value="1"/>
</dbReference>
<dbReference type="PROSITE" id="PS00761">
    <property type="entry name" value="SPASE_I_3"/>
    <property type="match status" value="1"/>
</dbReference>
<dbReference type="CDD" id="cd06530">
    <property type="entry name" value="S26_SPase_I"/>
    <property type="match status" value="1"/>
</dbReference>
<feature type="transmembrane region" description="Helical" evidence="7">
    <location>
        <begin position="28"/>
        <end position="50"/>
    </location>
</feature>
<dbReference type="InterPro" id="IPR019757">
    <property type="entry name" value="Pept_S26A_signal_pept_1_Lys-AS"/>
</dbReference>
<dbReference type="GO" id="GO:0005886">
    <property type="term" value="C:plasma membrane"/>
    <property type="evidence" value="ECO:0007669"/>
    <property type="project" value="UniProtKB-SubCell"/>
</dbReference>
<feature type="active site" evidence="6">
    <location>
        <position position="98"/>
    </location>
</feature>
<dbReference type="GO" id="GO:0004252">
    <property type="term" value="F:serine-type endopeptidase activity"/>
    <property type="evidence" value="ECO:0007669"/>
    <property type="project" value="InterPro"/>
</dbReference>
<evidence type="ECO:0000256" key="8">
    <source>
        <dbReference type="SAM" id="MobiDB-lite"/>
    </source>
</evidence>
<evidence type="ECO:0000256" key="7">
    <source>
        <dbReference type="RuleBase" id="RU362042"/>
    </source>
</evidence>
<keyword evidence="5 7" id="KW-0378">Hydrolase</keyword>
<dbReference type="RefSeq" id="WP_123920342.1">
    <property type="nucleotide sequence ID" value="NZ_RKRA01000001.1"/>
</dbReference>
<organism evidence="10 11">
    <name type="scientific">Georgenia muralis</name>
    <dbReference type="NCBI Taxonomy" id="154117"/>
    <lineage>
        <taxon>Bacteria</taxon>
        <taxon>Bacillati</taxon>
        <taxon>Actinomycetota</taxon>
        <taxon>Actinomycetes</taxon>
        <taxon>Micrococcales</taxon>
        <taxon>Bogoriellaceae</taxon>
        <taxon>Georgenia</taxon>
    </lineage>
</organism>
<keyword evidence="7" id="KW-0812">Transmembrane</keyword>
<dbReference type="InterPro" id="IPR019758">
    <property type="entry name" value="Pept_S26A_signal_pept_1_CS"/>
</dbReference>
<comment type="subcellular location">
    <subcellularLocation>
        <location evidence="2">Cell membrane</location>
        <topology evidence="2">Single-pass type II membrane protein</topology>
    </subcellularLocation>
    <subcellularLocation>
        <location evidence="7">Membrane</location>
        <topology evidence="7">Single-pass type II membrane protein</topology>
    </subcellularLocation>
</comment>
<comment type="catalytic activity">
    <reaction evidence="1 7">
        <text>Cleavage of hydrophobic, N-terminal signal or leader sequences from secreted and periplasmic proteins.</text>
        <dbReference type="EC" id="3.4.21.89"/>
    </reaction>
</comment>
<dbReference type="NCBIfam" id="TIGR02227">
    <property type="entry name" value="sigpep_I_bact"/>
    <property type="match status" value="1"/>
</dbReference>
<dbReference type="GO" id="GO:0009003">
    <property type="term" value="F:signal peptidase activity"/>
    <property type="evidence" value="ECO:0007669"/>
    <property type="project" value="UniProtKB-EC"/>
</dbReference>
<comment type="caution">
    <text evidence="10">The sequence shown here is derived from an EMBL/GenBank/DDBJ whole genome shotgun (WGS) entry which is preliminary data.</text>
</comment>
<feature type="region of interest" description="Disordered" evidence="8">
    <location>
        <begin position="1"/>
        <end position="20"/>
    </location>
</feature>
<comment type="similarity">
    <text evidence="3 7">Belongs to the peptidase S26 family.</text>
</comment>
<evidence type="ECO:0000313" key="10">
    <source>
        <dbReference type="EMBL" id="RPF27138.1"/>
    </source>
</evidence>
<evidence type="ECO:0000256" key="3">
    <source>
        <dbReference type="ARBA" id="ARBA00009370"/>
    </source>
</evidence>
<dbReference type="Gene3D" id="2.10.109.10">
    <property type="entry name" value="Umud Fragment, subunit A"/>
    <property type="match status" value="1"/>
</dbReference>
<dbReference type="PRINTS" id="PR00727">
    <property type="entry name" value="LEADERPTASE"/>
</dbReference>
<dbReference type="Pfam" id="PF10502">
    <property type="entry name" value="Peptidase_S26"/>
    <property type="match status" value="1"/>
</dbReference>
<gene>
    <name evidence="10" type="ORF">EDD32_1607</name>
</gene>
<dbReference type="InterPro" id="IPR019533">
    <property type="entry name" value="Peptidase_S26"/>
</dbReference>
<name>A0A3N4ZN50_9MICO</name>
<dbReference type="InterPro" id="IPR000223">
    <property type="entry name" value="Pept_S26A_signal_pept_1"/>
</dbReference>
<dbReference type="AlphaFoldDB" id="A0A3N4ZN50"/>
<dbReference type="GO" id="GO:0006465">
    <property type="term" value="P:signal peptide processing"/>
    <property type="evidence" value="ECO:0007669"/>
    <property type="project" value="InterPro"/>
</dbReference>
<evidence type="ECO:0000313" key="11">
    <source>
        <dbReference type="Proteomes" id="UP000280726"/>
    </source>
</evidence>
<feature type="domain" description="Peptidase S26" evidence="9">
    <location>
        <begin position="28"/>
        <end position="176"/>
    </location>
</feature>
<evidence type="ECO:0000256" key="1">
    <source>
        <dbReference type="ARBA" id="ARBA00000677"/>
    </source>
</evidence>
<keyword evidence="7" id="KW-0645">Protease</keyword>
<dbReference type="PANTHER" id="PTHR43390:SF1">
    <property type="entry name" value="CHLOROPLAST PROCESSING PEPTIDASE"/>
    <property type="match status" value="1"/>
</dbReference>
<evidence type="ECO:0000256" key="6">
    <source>
        <dbReference type="PIRSR" id="PIRSR600223-1"/>
    </source>
</evidence>
<dbReference type="PROSITE" id="PS00760">
    <property type="entry name" value="SPASE_I_2"/>
    <property type="match status" value="1"/>
</dbReference>
<dbReference type="SUPFAM" id="SSF51306">
    <property type="entry name" value="LexA/Signal peptidase"/>
    <property type="match status" value="1"/>
</dbReference>